<protein>
    <submittedName>
        <fullName evidence="2">Uncharacterized protein</fullName>
    </submittedName>
</protein>
<feature type="region of interest" description="Disordered" evidence="1">
    <location>
        <begin position="1"/>
        <end position="44"/>
    </location>
</feature>
<organism evidence="2 3">
    <name type="scientific">Liparis tanakae</name>
    <name type="common">Tanaka's snailfish</name>
    <dbReference type="NCBI Taxonomy" id="230148"/>
    <lineage>
        <taxon>Eukaryota</taxon>
        <taxon>Metazoa</taxon>
        <taxon>Chordata</taxon>
        <taxon>Craniata</taxon>
        <taxon>Vertebrata</taxon>
        <taxon>Euteleostomi</taxon>
        <taxon>Actinopterygii</taxon>
        <taxon>Neopterygii</taxon>
        <taxon>Teleostei</taxon>
        <taxon>Neoteleostei</taxon>
        <taxon>Acanthomorphata</taxon>
        <taxon>Eupercaria</taxon>
        <taxon>Perciformes</taxon>
        <taxon>Cottioidei</taxon>
        <taxon>Cottales</taxon>
        <taxon>Liparidae</taxon>
        <taxon>Liparis</taxon>
    </lineage>
</organism>
<accession>A0A4Z2IAT6</accession>
<comment type="caution">
    <text evidence="2">The sequence shown here is derived from an EMBL/GenBank/DDBJ whole genome shotgun (WGS) entry which is preliminary data.</text>
</comment>
<evidence type="ECO:0000313" key="3">
    <source>
        <dbReference type="Proteomes" id="UP000314294"/>
    </source>
</evidence>
<dbReference type="EMBL" id="SRLO01000114">
    <property type="protein sequence ID" value="TNN74414.1"/>
    <property type="molecule type" value="Genomic_DNA"/>
</dbReference>
<proteinExistence type="predicted"/>
<gene>
    <name evidence="2" type="ORF">EYF80_015373</name>
</gene>
<evidence type="ECO:0000256" key="1">
    <source>
        <dbReference type="SAM" id="MobiDB-lite"/>
    </source>
</evidence>
<feature type="compositionally biased region" description="Basic and acidic residues" evidence="1">
    <location>
        <begin position="9"/>
        <end position="18"/>
    </location>
</feature>
<keyword evidence="3" id="KW-1185">Reference proteome</keyword>
<feature type="region of interest" description="Disordered" evidence="1">
    <location>
        <begin position="97"/>
        <end position="116"/>
    </location>
</feature>
<sequence>MSVRSATRRGIDPRETASLRRGAAPFSRCTPLRGASETTAGGSGLLAGELTVDARFDGGGRQHGMKGKVAGWNDASIVGILQLAVGPVSEAACEQQPISSSCSSPSVSTAAASRML</sequence>
<reference evidence="2 3" key="1">
    <citation type="submission" date="2019-03" db="EMBL/GenBank/DDBJ databases">
        <title>First draft genome of Liparis tanakae, snailfish: a comprehensive survey of snailfish specific genes.</title>
        <authorList>
            <person name="Kim W."/>
            <person name="Song I."/>
            <person name="Jeong J.-H."/>
            <person name="Kim D."/>
            <person name="Kim S."/>
            <person name="Ryu S."/>
            <person name="Song J.Y."/>
            <person name="Lee S.K."/>
        </authorList>
    </citation>
    <scope>NUCLEOTIDE SEQUENCE [LARGE SCALE GENOMIC DNA]</scope>
    <source>
        <tissue evidence="2">Muscle</tissue>
    </source>
</reference>
<evidence type="ECO:0000313" key="2">
    <source>
        <dbReference type="EMBL" id="TNN74414.1"/>
    </source>
</evidence>
<name>A0A4Z2IAT6_9TELE</name>
<dbReference type="Proteomes" id="UP000314294">
    <property type="component" value="Unassembled WGS sequence"/>
</dbReference>
<dbReference type="AlphaFoldDB" id="A0A4Z2IAT6"/>
<feature type="compositionally biased region" description="Low complexity" evidence="1">
    <location>
        <begin position="99"/>
        <end position="116"/>
    </location>
</feature>